<name>A0A559LYU2_9HELO</name>
<dbReference type="AlphaFoldDB" id="A0A559LYU2"/>
<dbReference type="Proteomes" id="UP000315522">
    <property type="component" value="Unassembled WGS sequence"/>
</dbReference>
<reference evidence="2 3" key="1">
    <citation type="submission" date="2018-05" db="EMBL/GenBank/DDBJ databases">
        <title>Genome sequencing and assembly of the regulated plant pathogen Lachnellula willkommii and related sister species for the development of diagnostic species identification markers.</title>
        <authorList>
            <person name="Giroux E."/>
            <person name="Bilodeau G."/>
        </authorList>
    </citation>
    <scope>NUCLEOTIDE SEQUENCE [LARGE SCALE GENOMIC DNA]</scope>
    <source>
        <strain evidence="2 3">CBS 172.35</strain>
    </source>
</reference>
<protein>
    <submittedName>
        <fullName evidence="2">Uncharacterized protein</fullName>
    </submittedName>
</protein>
<accession>A0A559LYU2</accession>
<sequence>MRLSACLLKPHITKRSSPPSSTPNPSTTPIPPQTQTQHVVVRKEVQRAIRYVHWRTRPKTKGAMNANLHFNSQAIGSFFLCRGGRIYRTRILIRNRPHHDVRNQLLRQHVDEQ</sequence>
<evidence type="ECO:0000313" key="3">
    <source>
        <dbReference type="Proteomes" id="UP000315522"/>
    </source>
</evidence>
<dbReference type="EMBL" id="QGML01005140">
    <property type="protein sequence ID" value="TVY85873.1"/>
    <property type="molecule type" value="Genomic_DNA"/>
</dbReference>
<organism evidence="2 3">
    <name type="scientific">Lachnellula willkommii</name>
    <dbReference type="NCBI Taxonomy" id="215461"/>
    <lineage>
        <taxon>Eukaryota</taxon>
        <taxon>Fungi</taxon>
        <taxon>Dikarya</taxon>
        <taxon>Ascomycota</taxon>
        <taxon>Pezizomycotina</taxon>
        <taxon>Leotiomycetes</taxon>
        <taxon>Helotiales</taxon>
        <taxon>Lachnaceae</taxon>
        <taxon>Lachnellula</taxon>
    </lineage>
</organism>
<evidence type="ECO:0000256" key="1">
    <source>
        <dbReference type="SAM" id="MobiDB-lite"/>
    </source>
</evidence>
<evidence type="ECO:0000313" key="2">
    <source>
        <dbReference type="EMBL" id="TVY85873.1"/>
    </source>
</evidence>
<feature type="compositionally biased region" description="Pro residues" evidence="1">
    <location>
        <begin position="20"/>
        <end position="32"/>
    </location>
</feature>
<feature type="region of interest" description="Disordered" evidence="1">
    <location>
        <begin position="9"/>
        <end position="39"/>
    </location>
</feature>
<gene>
    <name evidence="2" type="ORF">LAWI1_G008476</name>
</gene>
<comment type="caution">
    <text evidence="2">The sequence shown here is derived from an EMBL/GenBank/DDBJ whole genome shotgun (WGS) entry which is preliminary data.</text>
</comment>
<proteinExistence type="predicted"/>
<keyword evidence="3" id="KW-1185">Reference proteome</keyword>